<dbReference type="AlphaFoldDB" id="A0A562QQW3"/>
<evidence type="ECO:0000313" key="2">
    <source>
        <dbReference type="Proteomes" id="UP000315711"/>
    </source>
</evidence>
<comment type="caution">
    <text evidence="1">The sequence shown here is derived from an EMBL/GenBank/DDBJ whole genome shotgun (WGS) entry which is preliminary data.</text>
</comment>
<sequence length="43" mass="5152">MIERNDVLIYLKQVRKLPLQVVSGGLFKNKLEEHLYVNQQHME</sequence>
<protein>
    <submittedName>
        <fullName evidence="1">Uncharacterized protein</fullName>
    </submittedName>
</protein>
<reference evidence="1 2" key="1">
    <citation type="journal article" date="2015" name="Stand. Genomic Sci.">
        <title>Genomic Encyclopedia of Bacterial and Archaeal Type Strains, Phase III: the genomes of soil and plant-associated and newly described type strains.</title>
        <authorList>
            <person name="Whitman W.B."/>
            <person name="Woyke T."/>
            <person name="Klenk H.P."/>
            <person name="Zhou Y."/>
            <person name="Lilburn T.G."/>
            <person name="Beck B.J."/>
            <person name="De Vos P."/>
            <person name="Vandamme P."/>
            <person name="Eisen J.A."/>
            <person name="Garrity G."/>
            <person name="Hugenholtz P."/>
            <person name="Kyrpides N.C."/>
        </authorList>
    </citation>
    <scope>NUCLEOTIDE SEQUENCE [LARGE SCALE GENOMIC DNA]</scope>
    <source>
        <strain evidence="1 2">CGMCC 1.10116</strain>
    </source>
</reference>
<name>A0A562QQW3_9BACI</name>
<keyword evidence="2" id="KW-1185">Reference proteome</keyword>
<evidence type="ECO:0000313" key="1">
    <source>
        <dbReference type="EMBL" id="TWI59097.1"/>
    </source>
</evidence>
<organism evidence="1 2">
    <name type="scientific">Halalkalibacter nanhaiisediminis</name>
    <dbReference type="NCBI Taxonomy" id="688079"/>
    <lineage>
        <taxon>Bacteria</taxon>
        <taxon>Bacillati</taxon>
        <taxon>Bacillota</taxon>
        <taxon>Bacilli</taxon>
        <taxon>Bacillales</taxon>
        <taxon>Bacillaceae</taxon>
        <taxon>Halalkalibacter</taxon>
    </lineage>
</organism>
<accession>A0A562QQW3</accession>
<gene>
    <name evidence="1" type="ORF">IQ10_00809</name>
</gene>
<dbReference type="Proteomes" id="UP000315711">
    <property type="component" value="Unassembled WGS sequence"/>
</dbReference>
<dbReference type="EMBL" id="VLKZ01000002">
    <property type="protein sequence ID" value="TWI59097.1"/>
    <property type="molecule type" value="Genomic_DNA"/>
</dbReference>
<proteinExistence type="predicted"/>